<name>A0AAE0VL17_9BIVA</name>
<keyword evidence="6" id="KW-0808">Transferase</keyword>
<dbReference type="SFLD" id="SFLDF00272">
    <property type="entry name" value="biotin_synthase"/>
    <property type="match status" value="1"/>
</dbReference>
<keyword evidence="8" id="KW-0001">2Fe-2S</keyword>
<keyword evidence="10" id="KW-0093">Biotin biosynthesis</keyword>
<evidence type="ECO:0000256" key="3">
    <source>
        <dbReference type="ARBA" id="ARBA00010765"/>
    </source>
</evidence>
<evidence type="ECO:0000256" key="11">
    <source>
        <dbReference type="ARBA" id="ARBA00023004"/>
    </source>
</evidence>
<dbReference type="GO" id="GO:0030170">
    <property type="term" value="F:pyridoxal phosphate binding"/>
    <property type="evidence" value="ECO:0007669"/>
    <property type="project" value="InterPro"/>
</dbReference>
<dbReference type="SUPFAM" id="SSF102114">
    <property type="entry name" value="Radical SAM enzymes"/>
    <property type="match status" value="1"/>
</dbReference>
<dbReference type="PROSITE" id="PS51918">
    <property type="entry name" value="RADICAL_SAM"/>
    <property type="match status" value="1"/>
</dbReference>
<evidence type="ECO:0000313" key="16">
    <source>
        <dbReference type="Proteomes" id="UP001195483"/>
    </source>
</evidence>
<evidence type="ECO:0000256" key="4">
    <source>
        <dbReference type="ARBA" id="ARBA00012236"/>
    </source>
</evidence>
<evidence type="ECO:0000256" key="1">
    <source>
        <dbReference type="ARBA" id="ARBA00001966"/>
    </source>
</evidence>
<dbReference type="AlphaFoldDB" id="A0AAE0VL17"/>
<comment type="caution">
    <text evidence="15">The sequence shown here is derived from an EMBL/GenBank/DDBJ whole genome shotgun (WGS) entry which is preliminary data.</text>
</comment>
<organism evidence="15 16">
    <name type="scientific">Potamilus streckersoni</name>
    <dbReference type="NCBI Taxonomy" id="2493646"/>
    <lineage>
        <taxon>Eukaryota</taxon>
        <taxon>Metazoa</taxon>
        <taxon>Spiralia</taxon>
        <taxon>Lophotrochozoa</taxon>
        <taxon>Mollusca</taxon>
        <taxon>Bivalvia</taxon>
        <taxon>Autobranchia</taxon>
        <taxon>Heteroconchia</taxon>
        <taxon>Palaeoheterodonta</taxon>
        <taxon>Unionida</taxon>
        <taxon>Unionoidea</taxon>
        <taxon>Unionidae</taxon>
        <taxon>Ambleminae</taxon>
        <taxon>Lampsilini</taxon>
        <taxon>Potamilus</taxon>
    </lineage>
</organism>
<dbReference type="InterPro" id="IPR015422">
    <property type="entry name" value="PyrdxlP-dep_Trfase_small"/>
</dbReference>
<dbReference type="InterPro" id="IPR015424">
    <property type="entry name" value="PyrdxlP-dep_Trfase"/>
</dbReference>
<dbReference type="SFLD" id="SFLDG01060">
    <property type="entry name" value="BATS_domain_containing"/>
    <property type="match status" value="1"/>
</dbReference>
<comment type="cofactor">
    <cofactor evidence="1">
        <name>[4Fe-4S] cluster</name>
        <dbReference type="ChEBI" id="CHEBI:49883"/>
    </cofactor>
</comment>
<dbReference type="EMBL" id="JAEAOA010001427">
    <property type="protein sequence ID" value="KAK3582208.1"/>
    <property type="molecule type" value="Genomic_DNA"/>
</dbReference>
<dbReference type="GO" id="GO:0004076">
    <property type="term" value="F:biotin synthase activity"/>
    <property type="evidence" value="ECO:0007669"/>
    <property type="project" value="UniProtKB-EC"/>
</dbReference>
<dbReference type="InterPro" id="IPR013785">
    <property type="entry name" value="Aldolase_TIM"/>
</dbReference>
<evidence type="ECO:0000256" key="9">
    <source>
        <dbReference type="ARBA" id="ARBA00022723"/>
    </source>
</evidence>
<keyword evidence="7" id="KW-0949">S-adenosyl-L-methionine</keyword>
<dbReference type="SFLD" id="SFLDS00029">
    <property type="entry name" value="Radical_SAM"/>
    <property type="match status" value="1"/>
</dbReference>
<evidence type="ECO:0000256" key="7">
    <source>
        <dbReference type="ARBA" id="ARBA00022691"/>
    </source>
</evidence>
<comment type="pathway">
    <text evidence="2">Cofactor biosynthesis; biotin biosynthesis; biotin from 7,8-diaminononanoate: step 2/2.</text>
</comment>
<dbReference type="GO" id="GO:0009102">
    <property type="term" value="P:biotin biosynthetic process"/>
    <property type="evidence" value="ECO:0007669"/>
    <property type="project" value="UniProtKB-KW"/>
</dbReference>
<dbReference type="Proteomes" id="UP001195483">
    <property type="component" value="Unassembled WGS sequence"/>
</dbReference>
<dbReference type="InterPro" id="IPR010722">
    <property type="entry name" value="BATS_dom"/>
</dbReference>
<dbReference type="SUPFAM" id="SSF53383">
    <property type="entry name" value="PLP-dependent transferases"/>
    <property type="match status" value="1"/>
</dbReference>
<accession>A0AAE0VL17</accession>
<keyword evidence="9" id="KW-0479">Metal-binding</keyword>
<reference evidence="15" key="1">
    <citation type="journal article" date="2021" name="Genome Biol. Evol.">
        <title>A High-Quality Reference Genome for a Parasitic Bivalve with Doubly Uniparental Inheritance (Bivalvia: Unionida).</title>
        <authorList>
            <person name="Smith C.H."/>
        </authorList>
    </citation>
    <scope>NUCLEOTIDE SEQUENCE</scope>
    <source>
        <strain evidence="15">CHS0354</strain>
    </source>
</reference>
<dbReference type="CDD" id="cd01335">
    <property type="entry name" value="Radical_SAM"/>
    <property type="match status" value="1"/>
</dbReference>
<dbReference type="EC" id="2.8.1.6" evidence="4"/>
<proteinExistence type="inferred from homology"/>
<dbReference type="InterPro" id="IPR004839">
    <property type="entry name" value="Aminotransferase_I/II_large"/>
</dbReference>
<dbReference type="InterPro" id="IPR024177">
    <property type="entry name" value="Biotin_synthase"/>
</dbReference>
<keyword evidence="5" id="KW-0004">4Fe-4S</keyword>
<dbReference type="HAMAP" id="MF_01694">
    <property type="entry name" value="BioB"/>
    <property type="match status" value="1"/>
</dbReference>
<dbReference type="InterPro" id="IPR006638">
    <property type="entry name" value="Elp3/MiaA/NifB-like_rSAM"/>
</dbReference>
<protein>
    <recommendedName>
        <fullName evidence="4">biotin synthase</fullName>
        <ecNumber evidence="4">2.8.1.6</ecNumber>
    </recommendedName>
</protein>
<keyword evidence="12" id="KW-0411">Iron-sulfur</keyword>
<evidence type="ECO:0000256" key="2">
    <source>
        <dbReference type="ARBA" id="ARBA00004942"/>
    </source>
</evidence>
<comment type="similarity">
    <text evidence="3">Belongs to the radical SAM superfamily. Biotin synthase family.</text>
</comment>
<dbReference type="Pfam" id="PF04055">
    <property type="entry name" value="Radical_SAM"/>
    <property type="match status" value="1"/>
</dbReference>
<evidence type="ECO:0000259" key="14">
    <source>
        <dbReference type="PROSITE" id="PS51918"/>
    </source>
</evidence>
<dbReference type="Pfam" id="PF06968">
    <property type="entry name" value="BATS"/>
    <property type="match status" value="1"/>
</dbReference>
<dbReference type="Gene3D" id="3.40.640.10">
    <property type="entry name" value="Type I PLP-dependent aspartate aminotransferase-like (Major domain)"/>
    <property type="match status" value="1"/>
</dbReference>
<dbReference type="GO" id="GO:0051537">
    <property type="term" value="F:2 iron, 2 sulfur cluster binding"/>
    <property type="evidence" value="ECO:0007669"/>
    <property type="project" value="UniProtKB-KW"/>
</dbReference>
<dbReference type="InterPro" id="IPR002684">
    <property type="entry name" value="Biotin_synth/BioAB"/>
</dbReference>
<evidence type="ECO:0000256" key="13">
    <source>
        <dbReference type="ARBA" id="ARBA00034078"/>
    </source>
</evidence>
<sequence length="724" mass="80592">MNKKNREIHNVRNDWQESEVSEFYNIPLLELVFKASVVHNVYHKVGEVQVSSLLSVKTGGCIEDCAYCPQAARYSTEIKVHPLLSLETVVAAAQQAKEGGASRFCMGAAWREVRENKDFERVLEMVSAVNELGMEVCCTMGMLNESQAERLAQAGLYAYNHNLDTSPENYENIITTRTYNDRLETLSAVRKAGITVCCGGIVGLGETKLDRIKFLHRLATLPTHPQSVPINRLVPVKGTPLESQEELPFEEFLRTIAVARIIMPLSDVRLSAGRLELSDSEQALCFLAGANSVFSGNKLLTTPNPKFESDKQLFEKFGLITRKPFQKETNIESALKENRIEAHLANELAKRRSQGILRSLTILKEIEGTIDFFSNDYLGLAKSNGFGAYLEDGGKLLYQRGSTGSRLLSGNTNEAMELEEKIAHFHNAEAAILFNSGYDANLGLISSITTRHDVVFYDELCHRSMLDGLKLSYATNCVKFNHNDIDDLAKKLNFFNQKRVGNFFVLAEAVYSMDGDVSELQALVTLAEKYDAGVIVDEAHAIGVIGDNGVGLSQSLGLEKQILARIYTYGKAPAAHGASVVGSDNLRKFLINFSTPLIYSTALPRHSLATIDFFYDFLQTDEFERQKLKLVQNIQRFKRCEKCISENGFVLLKSYSPIQAIVVGDVQKARLISSMLEEKGIVVKPIVSPTVAIGKERLRVCLHSFNYEKEIDLLASLIKKALNK</sequence>
<dbReference type="SMART" id="SM00729">
    <property type="entry name" value="Elp3"/>
    <property type="match status" value="1"/>
</dbReference>
<feature type="domain" description="Radical SAM core" evidence="14">
    <location>
        <begin position="46"/>
        <end position="265"/>
    </location>
</feature>
<dbReference type="InterPro" id="IPR007197">
    <property type="entry name" value="rSAM"/>
</dbReference>
<evidence type="ECO:0000256" key="10">
    <source>
        <dbReference type="ARBA" id="ARBA00022756"/>
    </source>
</evidence>
<reference evidence="15" key="3">
    <citation type="submission" date="2023-05" db="EMBL/GenBank/DDBJ databases">
        <authorList>
            <person name="Smith C.H."/>
        </authorList>
    </citation>
    <scope>NUCLEOTIDE SEQUENCE</scope>
    <source>
        <strain evidence="15">CHS0354</strain>
        <tissue evidence="15">Mantle</tissue>
    </source>
</reference>
<dbReference type="InterPro" id="IPR058240">
    <property type="entry name" value="rSAM_sf"/>
</dbReference>
<dbReference type="SFLD" id="SFLDG01278">
    <property type="entry name" value="biotin_synthase_like"/>
    <property type="match status" value="1"/>
</dbReference>
<dbReference type="Pfam" id="PF00155">
    <property type="entry name" value="Aminotran_1_2"/>
    <property type="match status" value="1"/>
</dbReference>
<dbReference type="PANTHER" id="PTHR22976">
    <property type="entry name" value="BIOTIN SYNTHASE"/>
    <property type="match status" value="1"/>
</dbReference>
<evidence type="ECO:0000256" key="5">
    <source>
        <dbReference type="ARBA" id="ARBA00022485"/>
    </source>
</evidence>
<dbReference type="GO" id="GO:0046872">
    <property type="term" value="F:metal ion binding"/>
    <property type="evidence" value="ECO:0007669"/>
    <property type="project" value="UniProtKB-KW"/>
</dbReference>
<dbReference type="NCBIfam" id="TIGR00433">
    <property type="entry name" value="bioB"/>
    <property type="match status" value="1"/>
</dbReference>
<gene>
    <name evidence="15" type="ORF">CHS0354_023744</name>
</gene>
<dbReference type="Gene3D" id="3.20.20.70">
    <property type="entry name" value="Aldolase class I"/>
    <property type="match status" value="1"/>
</dbReference>
<dbReference type="SMART" id="SM00876">
    <property type="entry name" value="BATS"/>
    <property type="match status" value="1"/>
</dbReference>
<dbReference type="PANTHER" id="PTHR22976:SF2">
    <property type="entry name" value="BIOTIN SYNTHASE, MITOCHONDRIAL"/>
    <property type="match status" value="1"/>
</dbReference>
<evidence type="ECO:0000256" key="6">
    <source>
        <dbReference type="ARBA" id="ARBA00022679"/>
    </source>
</evidence>
<dbReference type="InterPro" id="IPR015421">
    <property type="entry name" value="PyrdxlP-dep_Trfase_major"/>
</dbReference>
<keyword evidence="11" id="KW-0408">Iron</keyword>
<dbReference type="Gene3D" id="3.90.1150.10">
    <property type="entry name" value="Aspartate Aminotransferase, domain 1"/>
    <property type="match status" value="1"/>
</dbReference>
<comment type="cofactor">
    <cofactor evidence="13">
        <name>[2Fe-2S] cluster</name>
        <dbReference type="ChEBI" id="CHEBI:190135"/>
    </cofactor>
</comment>
<dbReference type="GO" id="GO:0051539">
    <property type="term" value="F:4 iron, 4 sulfur cluster binding"/>
    <property type="evidence" value="ECO:0007669"/>
    <property type="project" value="UniProtKB-KW"/>
</dbReference>
<evidence type="ECO:0000256" key="8">
    <source>
        <dbReference type="ARBA" id="ARBA00022714"/>
    </source>
</evidence>
<reference evidence="15" key="2">
    <citation type="journal article" date="2021" name="Genome Biol. Evol.">
        <title>Developing a high-quality reference genome for a parasitic bivalve with doubly uniparental inheritance (Bivalvia: Unionida).</title>
        <authorList>
            <person name="Smith C.H."/>
        </authorList>
    </citation>
    <scope>NUCLEOTIDE SEQUENCE</scope>
    <source>
        <strain evidence="15">CHS0354</strain>
        <tissue evidence="15">Mantle</tissue>
    </source>
</reference>
<evidence type="ECO:0000256" key="12">
    <source>
        <dbReference type="ARBA" id="ARBA00023014"/>
    </source>
</evidence>
<keyword evidence="16" id="KW-1185">Reference proteome</keyword>
<evidence type="ECO:0000313" key="15">
    <source>
        <dbReference type="EMBL" id="KAK3582208.1"/>
    </source>
</evidence>